<feature type="compositionally biased region" description="Basic residues" evidence="4">
    <location>
        <begin position="19"/>
        <end position="31"/>
    </location>
</feature>
<evidence type="ECO:0000259" key="5">
    <source>
        <dbReference type="PROSITE" id="PS50181"/>
    </source>
</evidence>
<evidence type="ECO:0000256" key="1">
    <source>
        <dbReference type="ARBA" id="ARBA00022574"/>
    </source>
</evidence>
<dbReference type="InterPro" id="IPR036322">
    <property type="entry name" value="WD40_repeat_dom_sf"/>
</dbReference>
<dbReference type="InterPro" id="IPR019775">
    <property type="entry name" value="WD40_repeat_CS"/>
</dbReference>
<feature type="domain" description="F-box" evidence="5">
    <location>
        <begin position="64"/>
        <end position="110"/>
    </location>
</feature>
<evidence type="ECO:0000313" key="7">
    <source>
        <dbReference type="Proteomes" id="UP001206595"/>
    </source>
</evidence>
<feature type="compositionally biased region" description="Polar residues" evidence="4">
    <location>
        <begin position="711"/>
        <end position="726"/>
    </location>
</feature>
<feature type="compositionally biased region" description="Basic and acidic residues" evidence="4">
    <location>
        <begin position="693"/>
        <end position="705"/>
    </location>
</feature>
<dbReference type="PROSITE" id="PS50294">
    <property type="entry name" value="WD_REPEATS_REGION"/>
    <property type="match status" value="1"/>
</dbReference>
<dbReference type="PROSITE" id="PS50181">
    <property type="entry name" value="FBOX"/>
    <property type="match status" value="1"/>
</dbReference>
<evidence type="ECO:0000313" key="6">
    <source>
        <dbReference type="EMBL" id="KAI8579437.1"/>
    </source>
</evidence>
<dbReference type="GO" id="GO:1990234">
    <property type="term" value="C:transferase complex"/>
    <property type="evidence" value="ECO:0007669"/>
    <property type="project" value="UniProtKB-ARBA"/>
</dbReference>
<reference evidence="6" key="1">
    <citation type="submission" date="2021-06" db="EMBL/GenBank/DDBJ databases">
        <authorList>
            <consortium name="DOE Joint Genome Institute"/>
            <person name="Mondo S.J."/>
            <person name="Amses K.R."/>
            <person name="Simmons D.R."/>
            <person name="Longcore J.E."/>
            <person name="Seto K."/>
            <person name="Alves G.H."/>
            <person name="Bonds A.E."/>
            <person name="Quandt C.A."/>
            <person name="Davis W.J."/>
            <person name="Chang Y."/>
            <person name="Letcher P.M."/>
            <person name="Powell M.J."/>
            <person name="Kuo A."/>
            <person name="Labutti K."/>
            <person name="Pangilinan J."/>
            <person name="Andreopoulos W."/>
            <person name="Tritt A."/>
            <person name="Riley R."/>
            <person name="Hundley H."/>
            <person name="Johnson J."/>
            <person name="Lipzen A."/>
            <person name="Barry K."/>
            <person name="Berbee M.L."/>
            <person name="Buchler N.E."/>
            <person name="Grigoriev I.V."/>
            <person name="Spatafora J.W."/>
            <person name="Stajich J.E."/>
            <person name="James T.Y."/>
        </authorList>
    </citation>
    <scope>NUCLEOTIDE SEQUENCE</scope>
    <source>
        <strain evidence="6">AG</strain>
    </source>
</reference>
<evidence type="ECO:0000256" key="4">
    <source>
        <dbReference type="SAM" id="MobiDB-lite"/>
    </source>
</evidence>
<dbReference type="SMART" id="SM00256">
    <property type="entry name" value="FBOX"/>
    <property type="match status" value="1"/>
</dbReference>
<comment type="caution">
    <text evidence="6">The sequence shown here is derived from an EMBL/GenBank/DDBJ whole genome shotgun (WGS) entry which is preliminary data.</text>
</comment>
<dbReference type="InterPro" id="IPR003903">
    <property type="entry name" value="UIM_dom"/>
</dbReference>
<feature type="repeat" description="WD" evidence="3">
    <location>
        <begin position="244"/>
        <end position="286"/>
    </location>
</feature>
<feature type="region of interest" description="Disordered" evidence="4">
    <location>
        <begin position="692"/>
        <end position="780"/>
    </location>
</feature>
<feature type="compositionally biased region" description="Polar residues" evidence="4">
    <location>
        <begin position="747"/>
        <end position="760"/>
    </location>
</feature>
<organism evidence="6 7">
    <name type="scientific">Umbelopsis ramanniana AG</name>
    <dbReference type="NCBI Taxonomy" id="1314678"/>
    <lineage>
        <taxon>Eukaryota</taxon>
        <taxon>Fungi</taxon>
        <taxon>Fungi incertae sedis</taxon>
        <taxon>Mucoromycota</taxon>
        <taxon>Mucoromycotina</taxon>
        <taxon>Umbelopsidomycetes</taxon>
        <taxon>Umbelopsidales</taxon>
        <taxon>Umbelopsidaceae</taxon>
        <taxon>Umbelopsis</taxon>
    </lineage>
</organism>
<keyword evidence="2" id="KW-0677">Repeat</keyword>
<dbReference type="GeneID" id="75914552"/>
<dbReference type="EMBL" id="MU620920">
    <property type="protein sequence ID" value="KAI8579437.1"/>
    <property type="molecule type" value="Genomic_DNA"/>
</dbReference>
<dbReference type="SUPFAM" id="SSF50978">
    <property type="entry name" value="WD40 repeat-like"/>
    <property type="match status" value="1"/>
</dbReference>
<dbReference type="Proteomes" id="UP001206595">
    <property type="component" value="Unassembled WGS sequence"/>
</dbReference>
<feature type="repeat" description="WD" evidence="3">
    <location>
        <begin position="494"/>
        <end position="524"/>
    </location>
</feature>
<protein>
    <recommendedName>
        <fullName evidence="5">F-box domain-containing protein</fullName>
    </recommendedName>
</protein>
<keyword evidence="1 3" id="KW-0853">WD repeat</keyword>
<dbReference type="PANTHER" id="PTHR22847">
    <property type="entry name" value="WD40 REPEAT PROTEIN"/>
    <property type="match status" value="1"/>
</dbReference>
<dbReference type="Gene3D" id="1.20.1280.50">
    <property type="match status" value="1"/>
</dbReference>
<reference evidence="6" key="2">
    <citation type="journal article" date="2022" name="Proc. Natl. Acad. Sci. U.S.A.">
        <title>Diploid-dominant life cycles characterize the early evolution of Fungi.</title>
        <authorList>
            <person name="Amses K.R."/>
            <person name="Simmons D.R."/>
            <person name="Longcore J.E."/>
            <person name="Mondo S.J."/>
            <person name="Seto K."/>
            <person name="Jeronimo G.H."/>
            <person name="Bonds A.E."/>
            <person name="Quandt C.A."/>
            <person name="Davis W.J."/>
            <person name="Chang Y."/>
            <person name="Federici B.A."/>
            <person name="Kuo A."/>
            <person name="LaButti K."/>
            <person name="Pangilinan J."/>
            <person name="Andreopoulos W."/>
            <person name="Tritt A."/>
            <person name="Riley R."/>
            <person name="Hundley H."/>
            <person name="Johnson J."/>
            <person name="Lipzen A."/>
            <person name="Barry K."/>
            <person name="Lang B.F."/>
            <person name="Cuomo C.A."/>
            <person name="Buchler N.E."/>
            <person name="Grigoriev I.V."/>
            <person name="Spatafora J.W."/>
            <person name="Stajich J.E."/>
            <person name="James T.Y."/>
        </authorList>
    </citation>
    <scope>NUCLEOTIDE SEQUENCE</scope>
    <source>
        <strain evidence="6">AG</strain>
    </source>
</reference>
<evidence type="ECO:0000256" key="3">
    <source>
        <dbReference type="PROSITE-ProRule" id="PRU00221"/>
    </source>
</evidence>
<dbReference type="InterPro" id="IPR001810">
    <property type="entry name" value="F-box_dom"/>
</dbReference>
<dbReference type="InterPro" id="IPR015943">
    <property type="entry name" value="WD40/YVTN_repeat-like_dom_sf"/>
</dbReference>
<dbReference type="InterPro" id="IPR001680">
    <property type="entry name" value="WD40_rpt"/>
</dbReference>
<dbReference type="Gene3D" id="2.130.10.10">
    <property type="entry name" value="YVTN repeat-like/Quinoprotein amine dehydrogenase"/>
    <property type="match status" value="2"/>
</dbReference>
<dbReference type="PANTHER" id="PTHR22847:SF637">
    <property type="entry name" value="WD REPEAT DOMAIN 5B"/>
    <property type="match status" value="1"/>
</dbReference>
<proteinExistence type="predicted"/>
<evidence type="ECO:0000256" key="2">
    <source>
        <dbReference type="ARBA" id="ARBA00022737"/>
    </source>
</evidence>
<dbReference type="Pfam" id="PF00400">
    <property type="entry name" value="WD40"/>
    <property type="match status" value="2"/>
</dbReference>
<feature type="region of interest" description="Disordered" evidence="4">
    <location>
        <begin position="1"/>
        <end position="41"/>
    </location>
</feature>
<dbReference type="Pfam" id="PF12937">
    <property type="entry name" value="F-box-like"/>
    <property type="match status" value="1"/>
</dbReference>
<accession>A0AAD5HCT7</accession>
<dbReference type="PROSITE" id="PS00678">
    <property type="entry name" value="WD_REPEATS_1"/>
    <property type="match status" value="1"/>
</dbReference>
<dbReference type="AlphaFoldDB" id="A0AAD5HCT7"/>
<dbReference type="SMART" id="SM00320">
    <property type="entry name" value="WD40"/>
    <property type="match status" value="4"/>
</dbReference>
<name>A0AAD5HCT7_UMBRA</name>
<dbReference type="PROSITE" id="PS50082">
    <property type="entry name" value="WD_REPEATS_2"/>
    <property type="match status" value="2"/>
</dbReference>
<keyword evidence="7" id="KW-1185">Reference proteome</keyword>
<dbReference type="SUPFAM" id="SSF81383">
    <property type="entry name" value="F-box domain"/>
    <property type="match status" value="1"/>
</dbReference>
<dbReference type="PROSITE" id="PS50330">
    <property type="entry name" value="UIM"/>
    <property type="match status" value="1"/>
</dbReference>
<dbReference type="InterPro" id="IPR036047">
    <property type="entry name" value="F-box-like_dom_sf"/>
</dbReference>
<sequence length="797" mass="88684">MHSDSDDTYNQQQFIDIRKQKKQQKYAKSKKFQNGIDKYEPQHNEPAIAQAGSSSNTLENERPKCMINNVPMEVLIHIFARLDPSSLIFAAQVCKFWRHIVKDDTCWRQGFIAYFGAPPFKRLASDSWKSEYVLRTHLHRKWEKGRGTVLVFDPKIGPLDNIFVNFQNSWMLSGTLGRAMATKSDPSTGKTDRIAIFGHEDAEPSPVSSMKMDGHQIIWGHFDGYLTITTRTISTSGRQLKRFTDFHEGPVTAVTTSSTLHNVVLSGGQDGIVKIWDIASGRCVGNLLGARSAVTKICVDSRKRIIAGCTDGSTLVWNVDVVAVLTAARNANGHRHVYEGGQDAAPVYSQLPDFGVTPPGEDMPIMEILYDDEHEFLIVQYSNCSRIYKYSASDGQRQAVFENPNSTAKITCIQWDKEATSANEEEPTPPKANVRQSRHQQDIIAASNFPVVTSNELFPSVTIRILASGDENGNVCLFDMDSVSTKATMPLTTIHGHHTAISAIYLDACKVVTGSTDGWIKIWDPISGVNIKILHNKIPRNAPVDRTDMDLFSVRKIICTDYVGVAIIGNQIKSWDFSPDKQLLSRRKLRPKKSNNAGNLYSSRGQLQAEIHEAMNESKSRIADERKAMEEETRTIQKLTLGLSDTEALEYAIMLSEEASVQATPVVQIKDDHDKGTEEDEELMQAVIASLESAKHEQSSDRVSNDEGDATPSNDSLSLFSESTSVTDDRELYQALDDPTEWPSIGSAKNSIPSSWSDSNPGRILEQAPSRPAASRYVEDEDDEELQYVLKLSMGEV</sequence>
<dbReference type="RefSeq" id="XP_051444441.1">
    <property type="nucleotide sequence ID" value="XM_051589207.1"/>
</dbReference>
<gene>
    <name evidence="6" type="ORF">K450DRAFT_242164</name>
</gene>